<name>A0A8C3RYN4_CHESE</name>
<protein>
    <submittedName>
        <fullName evidence="1">Uncharacterized protein</fullName>
    </submittedName>
</protein>
<reference evidence="1" key="2">
    <citation type="submission" date="2025-09" db="UniProtKB">
        <authorList>
            <consortium name="Ensembl"/>
        </authorList>
    </citation>
    <scope>IDENTIFICATION</scope>
</reference>
<dbReference type="AlphaFoldDB" id="A0A8C3RYN4"/>
<accession>A0A8C3RYN4</accession>
<reference evidence="1" key="1">
    <citation type="submission" date="2025-08" db="UniProtKB">
        <authorList>
            <consortium name="Ensembl"/>
        </authorList>
    </citation>
    <scope>IDENTIFICATION</scope>
</reference>
<evidence type="ECO:0000313" key="2">
    <source>
        <dbReference type="Proteomes" id="UP000694403"/>
    </source>
</evidence>
<dbReference type="Proteomes" id="UP000694403">
    <property type="component" value="Unplaced"/>
</dbReference>
<proteinExistence type="predicted"/>
<sequence length="66" mass="7188">IGNSLVFKRALAVHILLHEFPSKIYSGIQVRILLTHNFPQASSTCPRPEKTKGGCWLDSTAGVALV</sequence>
<organism evidence="1 2">
    <name type="scientific">Chelydra serpentina</name>
    <name type="common">Snapping turtle</name>
    <name type="synonym">Testudo serpentina</name>
    <dbReference type="NCBI Taxonomy" id="8475"/>
    <lineage>
        <taxon>Eukaryota</taxon>
        <taxon>Metazoa</taxon>
        <taxon>Chordata</taxon>
        <taxon>Craniata</taxon>
        <taxon>Vertebrata</taxon>
        <taxon>Euteleostomi</taxon>
        <taxon>Archelosauria</taxon>
        <taxon>Testudinata</taxon>
        <taxon>Testudines</taxon>
        <taxon>Cryptodira</taxon>
        <taxon>Durocryptodira</taxon>
        <taxon>Americhelydia</taxon>
        <taxon>Chelydroidea</taxon>
        <taxon>Chelydridae</taxon>
        <taxon>Chelydra</taxon>
    </lineage>
</organism>
<evidence type="ECO:0000313" key="1">
    <source>
        <dbReference type="Ensembl" id="ENSCSRP00000006961.1"/>
    </source>
</evidence>
<dbReference type="Ensembl" id="ENSCSRT00000007177.1">
    <property type="protein sequence ID" value="ENSCSRP00000006961.1"/>
    <property type="gene ID" value="ENSCSRG00000005158.1"/>
</dbReference>
<keyword evidence="2" id="KW-1185">Reference proteome</keyword>